<feature type="transmembrane region" description="Helical" evidence="1">
    <location>
        <begin position="176"/>
        <end position="197"/>
    </location>
</feature>
<keyword evidence="1" id="KW-0812">Transmembrane</keyword>
<protein>
    <submittedName>
        <fullName evidence="3">Helix-turn-helix domain-containing protein</fullName>
    </submittedName>
</protein>
<feature type="transmembrane region" description="Helical" evidence="1">
    <location>
        <begin position="117"/>
        <end position="138"/>
    </location>
</feature>
<dbReference type="SMART" id="SM00530">
    <property type="entry name" value="HTH_XRE"/>
    <property type="match status" value="1"/>
</dbReference>
<dbReference type="Gene3D" id="1.10.260.40">
    <property type="entry name" value="lambda repressor-like DNA-binding domains"/>
    <property type="match status" value="1"/>
</dbReference>
<feature type="transmembrane region" description="Helical" evidence="1">
    <location>
        <begin position="78"/>
        <end position="97"/>
    </location>
</feature>
<dbReference type="RefSeq" id="WP_166143758.1">
    <property type="nucleotide sequence ID" value="NZ_JAANYN010000002.1"/>
</dbReference>
<evidence type="ECO:0000313" key="4">
    <source>
        <dbReference type="Proteomes" id="UP000649799"/>
    </source>
</evidence>
<keyword evidence="1" id="KW-1133">Transmembrane helix</keyword>
<proteinExistence type="predicted"/>
<feature type="domain" description="HTH cro/C1-type" evidence="2">
    <location>
        <begin position="10"/>
        <end position="63"/>
    </location>
</feature>
<dbReference type="PROSITE" id="PS50943">
    <property type="entry name" value="HTH_CROC1"/>
    <property type="match status" value="1"/>
</dbReference>
<evidence type="ECO:0000256" key="1">
    <source>
        <dbReference type="SAM" id="Phobius"/>
    </source>
</evidence>
<dbReference type="EMBL" id="JAANYN010000002">
    <property type="protein sequence ID" value="NHE56161.1"/>
    <property type="molecule type" value="Genomic_DNA"/>
</dbReference>
<feature type="transmembrane region" description="Helical" evidence="1">
    <location>
        <begin position="234"/>
        <end position="252"/>
    </location>
</feature>
<name>A0ABX0H7G5_9BACT</name>
<feature type="transmembrane region" description="Helical" evidence="1">
    <location>
        <begin position="150"/>
        <end position="170"/>
    </location>
</feature>
<feature type="transmembrane region" description="Helical" evidence="1">
    <location>
        <begin position="209"/>
        <end position="228"/>
    </location>
</feature>
<reference evidence="3 4" key="1">
    <citation type="submission" date="2020-03" db="EMBL/GenBank/DDBJ databases">
        <title>Cyclobacterium plantarum sp. nov., a marine bacterium isolated from a coastal-marine wetland.</title>
        <authorList>
            <person name="Sanchez-Porro C."/>
            <person name="Ventosa A."/>
            <person name="Amoozegar M."/>
        </authorList>
    </citation>
    <scope>NUCLEOTIDE SEQUENCE [LARGE SCALE GENOMIC DNA]</scope>
    <source>
        <strain evidence="3 4">GBPx2</strain>
    </source>
</reference>
<dbReference type="CDD" id="cd00093">
    <property type="entry name" value="HTH_XRE"/>
    <property type="match status" value="1"/>
</dbReference>
<dbReference type="SUPFAM" id="SSF47413">
    <property type="entry name" value="lambda repressor-like DNA-binding domains"/>
    <property type="match status" value="1"/>
</dbReference>
<evidence type="ECO:0000259" key="2">
    <source>
        <dbReference type="PROSITE" id="PS50943"/>
    </source>
</evidence>
<keyword evidence="1" id="KW-0472">Membrane</keyword>
<comment type="caution">
    <text evidence="3">The sequence shown here is derived from an EMBL/GenBank/DDBJ whole genome shotgun (WGS) entry which is preliminary data.</text>
</comment>
<accession>A0ABX0H7G5</accession>
<dbReference type="InterPro" id="IPR001387">
    <property type="entry name" value="Cro/C1-type_HTH"/>
</dbReference>
<keyword evidence="4" id="KW-1185">Reference proteome</keyword>
<dbReference type="Pfam" id="PF01381">
    <property type="entry name" value="HTH_3"/>
    <property type="match status" value="1"/>
</dbReference>
<organism evidence="3 4">
    <name type="scientific">Cyclobacterium plantarum</name>
    <dbReference type="NCBI Taxonomy" id="2716263"/>
    <lineage>
        <taxon>Bacteria</taxon>
        <taxon>Pseudomonadati</taxon>
        <taxon>Bacteroidota</taxon>
        <taxon>Cytophagia</taxon>
        <taxon>Cytophagales</taxon>
        <taxon>Cyclobacteriaceae</taxon>
        <taxon>Cyclobacterium</taxon>
    </lineage>
</organism>
<dbReference type="Proteomes" id="UP000649799">
    <property type="component" value="Unassembled WGS sequence"/>
</dbReference>
<gene>
    <name evidence="3" type="ORF">G9Q97_04955</name>
</gene>
<sequence>MKQPALGQKILELRKARGLTQEELVEKCALNVRTIQRIEAGEVSPRSYTIRAIFSALDYKEEKPDPGLINLSIDSKSGYWMMAAILSGLIYLILAFWEGILDYSLWTSGERDVPAITYYLVKIFVILFFGVFISGFYLISRIWSNEWIKFGSALLGIGTVICIATDLYWFQQIEASVEIILVSQSIGMGALYLIFGIGLLKYQSVLGQLALACGILGVATGLSFLSVVLALPGLVILTVFEIFCLLLLFRCLKKITSGREISKSLKTI</sequence>
<dbReference type="InterPro" id="IPR010982">
    <property type="entry name" value="Lambda_DNA-bd_dom_sf"/>
</dbReference>
<evidence type="ECO:0000313" key="3">
    <source>
        <dbReference type="EMBL" id="NHE56161.1"/>
    </source>
</evidence>